<evidence type="ECO:0000313" key="3">
    <source>
        <dbReference type="Proteomes" id="UP000030106"/>
    </source>
</evidence>
<dbReference type="SUPFAM" id="SSF56784">
    <property type="entry name" value="HAD-like"/>
    <property type="match status" value="1"/>
</dbReference>
<gene>
    <name evidence="2" type="ORF">BBAD15_g9042</name>
</gene>
<protein>
    <submittedName>
        <fullName evidence="2">(S)-2-haloacid dehalogenase 1</fullName>
    </submittedName>
</protein>
<keyword evidence="1" id="KW-0378">Hydrolase</keyword>
<sequence length="290" mass="32475">MSPGAISPLLSVKALTFDVFGTTVDWRTSVIDELQLRIHRKLNTADGAGAPSADLRERLEYLNANYAGGGETDQESWTARFADAWRSSYWLFVRSQARAGVQDAATFKTTEEHFHDSLIDILEEWQLEGLFSATEIKSLSLVWHRLVPWPDTVEGLARLAAPPLGLQTATLSNGSTNLVRDLNDFGDLGFQHLFCAESLKAYKPAPETYLGAARELGLRPDEVAMVAAHMADLEAARKVGLRTVYVERRKEEEWPAEKLQEAKAWVDLWVKEDEEGFVALAKRLEEIKTE</sequence>
<dbReference type="NCBIfam" id="TIGR01428">
    <property type="entry name" value="HAD_type_II"/>
    <property type="match status" value="1"/>
</dbReference>
<dbReference type="InterPro" id="IPR051540">
    <property type="entry name" value="S-2-haloacid_dehalogenase"/>
</dbReference>
<dbReference type="EMBL" id="ANFO01000917">
    <property type="protein sequence ID" value="KGQ05720.1"/>
    <property type="molecule type" value="Genomic_DNA"/>
</dbReference>
<dbReference type="PANTHER" id="PTHR43316:SF3">
    <property type="entry name" value="HALOACID DEHALOGENASE, TYPE II (AFU_ORTHOLOGUE AFUA_2G07750)-RELATED"/>
    <property type="match status" value="1"/>
</dbReference>
<dbReference type="AlphaFoldDB" id="A0A0A2VHY7"/>
<dbReference type="Pfam" id="PF00702">
    <property type="entry name" value="Hydrolase"/>
    <property type="match status" value="1"/>
</dbReference>
<dbReference type="InterPro" id="IPR036412">
    <property type="entry name" value="HAD-like_sf"/>
</dbReference>
<evidence type="ECO:0000313" key="2">
    <source>
        <dbReference type="EMBL" id="KGQ05720.1"/>
    </source>
</evidence>
<reference evidence="2 3" key="1">
    <citation type="submission" date="2012-10" db="EMBL/GenBank/DDBJ databases">
        <title>Genome sequencing and analysis of entomopathogenic fungi Beauveria bassiana D1-5.</title>
        <authorList>
            <person name="Li Q."/>
            <person name="Wang L."/>
            <person name="Zhang Z."/>
            <person name="Wang Q."/>
            <person name="Ren J."/>
            <person name="Wang M."/>
            <person name="Xu W."/>
            <person name="Wang J."/>
            <person name="Lu Y."/>
            <person name="Du Q."/>
            <person name="Sun Z."/>
        </authorList>
    </citation>
    <scope>NUCLEOTIDE SEQUENCE [LARGE SCALE GENOMIC DNA]</scope>
    <source>
        <strain evidence="2 3">D1-5</strain>
    </source>
</reference>
<dbReference type="Gene3D" id="3.40.50.1000">
    <property type="entry name" value="HAD superfamily/HAD-like"/>
    <property type="match status" value="1"/>
</dbReference>
<dbReference type="GO" id="GO:0019120">
    <property type="term" value="F:hydrolase activity, acting on acid halide bonds, in C-halide compounds"/>
    <property type="evidence" value="ECO:0007669"/>
    <property type="project" value="InterPro"/>
</dbReference>
<dbReference type="Gene3D" id="1.10.150.750">
    <property type="match status" value="1"/>
</dbReference>
<name>A0A0A2VHY7_BEABA</name>
<dbReference type="PANTHER" id="PTHR43316">
    <property type="entry name" value="HYDROLASE, HALOACID DELAHOGENASE-RELATED"/>
    <property type="match status" value="1"/>
</dbReference>
<dbReference type="InterPro" id="IPR006439">
    <property type="entry name" value="HAD-SF_hydro_IA"/>
</dbReference>
<dbReference type="SFLD" id="SFLDS00003">
    <property type="entry name" value="Haloacid_Dehalogenase"/>
    <property type="match status" value="1"/>
</dbReference>
<dbReference type="eggNOG" id="ENOG502S19E">
    <property type="taxonomic scope" value="Eukaryota"/>
</dbReference>
<dbReference type="SFLD" id="SFLDG01129">
    <property type="entry name" value="C1.5:_HAD__Beta-PGM__Phosphata"/>
    <property type="match status" value="1"/>
</dbReference>
<accession>A0A0A2VHY7</accession>
<proteinExistence type="predicted"/>
<evidence type="ECO:0000256" key="1">
    <source>
        <dbReference type="ARBA" id="ARBA00022801"/>
    </source>
</evidence>
<dbReference type="InterPro" id="IPR006328">
    <property type="entry name" value="2-HAD"/>
</dbReference>
<comment type="caution">
    <text evidence="2">The sequence shown here is derived from an EMBL/GenBank/DDBJ whole genome shotgun (WGS) entry which is preliminary data.</text>
</comment>
<dbReference type="HOGENOM" id="CLU_045011_3_0_1"/>
<organism evidence="2 3">
    <name type="scientific">Beauveria bassiana D1-5</name>
    <dbReference type="NCBI Taxonomy" id="1245745"/>
    <lineage>
        <taxon>Eukaryota</taxon>
        <taxon>Fungi</taxon>
        <taxon>Dikarya</taxon>
        <taxon>Ascomycota</taxon>
        <taxon>Pezizomycotina</taxon>
        <taxon>Sordariomycetes</taxon>
        <taxon>Hypocreomycetidae</taxon>
        <taxon>Hypocreales</taxon>
        <taxon>Cordycipitaceae</taxon>
        <taxon>Beauveria</taxon>
    </lineage>
</organism>
<dbReference type="OrthoDB" id="40579at2759"/>
<dbReference type="GO" id="GO:0016791">
    <property type="term" value="F:phosphatase activity"/>
    <property type="evidence" value="ECO:0007669"/>
    <property type="project" value="UniProtKB-ARBA"/>
</dbReference>
<dbReference type="NCBIfam" id="TIGR01493">
    <property type="entry name" value="HAD-SF-IA-v2"/>
    <property type="match status" value="1"/>
</dbReference>
<dbReference type="STRING" id="1245745.A0A0A2VHY7"/>
<dbReference type="InterPro" id="IPR023214">
    <property type="entry name" value="HAD_sf"/>
</dbReference>
<dbReference type="Proteomes" id="UP000030106">
    <property type="component" value="Unassembled WGS sequence"/>
</dbReference>